<dbReference type="PANTHER" id="PTHR46511">
    <property type="entry name" value="MORN REPEAT-CONTAINING PROTEIN 3"/>
    <property type="match status" value="1"/>
</dbReference>
<evidence type="ECO:0000256" key="2">
    <source>
        <dbReference type="ARBA" id="ARBA00022737"/>
    </source>
</evidence>
<dbReference type="EMBL" id="JAHWGI010001289">
    <property type="protein sequence ID" value="KAK3927490.1"/>
    <property type="molecule type" value="Genomic_DNA"/>
</dbReference>
<evidence type="ECO:0000256" key="6">
    <source>
        <dbReference type="SAM" id="MobiDB-lite"/>
    </source>
</evidence>
<gene>
    <name evidence="7" type="ORF">KUF71_015775</name>
</gene>
<accession>A0AAE1HU41</accession>
<evidence type="ECO:0000256" key="1">
    <source>
        <dbReference type="ARBA" id="ARBA00004218"/>
    </source>
</evidence>
<dbReference type="Pfam" id="PF02493">
    <property type="entry name" value="MORN"/>
    <property type="match status" value="6"/>
</dbReference>
<dbReference type="InterPro" id="IPR052472">
    <property type="entry name" value="MORN3"/>
</dbReference>
<comment type="subcellular location">
    <subcellularLocation>
        <location evidence="1">Cytoplasmic vesicle</location>
        <location evidence="1">Secretory vesicle</location>
        <location evidence="1">Acrosome</location>
    </subcellularLocation>
</comment>
<feature type="region of interest" description="Disordered" evidence="6">
    <location>
        <begin position="219"/>
        <end position="242"/>
    </location>
</feature>
<organism evidence="7 8">
    <name type="scientific">Frankliniella fusca</name>
    <dbReference type="NCBI Taxonomy" id="407009"/>
    <lineage>
        <taxon>Eukaryota</taxon>
        <taxon>Metazoa</taxon>
        <taxon>Ecdysozoa</taxon>
        <taxon>Arthropoda</taxon>
        <taxon>Hexapoda</taxon>
        <taxon>Insecta</taxon>
        <taxon>Pterygota</taxon>
        <taxon>Neoptera</taxon>
        <taxon>Paraneoptera</taxon>
        <taxon>Thysanoptera</taxon>
        <taxon>Terebrantia</taxon>
        <taxon>Thripoidea</taxon>
        <taxon>Thripidae</taxon>
        <taxon>Frankliniella</taxon>
    </lineage>
</organism>
<keyword evidence="3" id="KW-0968">Cytoplasmic vesicle</keyword>
<dbReference type="SMART" id="SM00698">
    <property type="entry name" value="MORN"/>
    <property type="match status" value="6"/>
</dbReference>
<keyword evidence="8" id="KW-1185">Reference proteome</keyword>
<evidence type="ECO:0000313" key="7">
    <source>
        <dbReference type="EMBL" id="KAK3927490.1"/>
    </source>
</evidence>
<name>A0AAE1HU41_9NEOP</name>
<evidence type="ECO:0000256" key="5">
    <source>
        <dbReference type="ARBA" id="ARBA00045851"/>
    </source>
</evidence>
<evidence type="ECO:0000256" key="4">
    <source>
        <dbReference type="ARBA" id="ARBA00039854"/>
    </source>
</evidence>
<dbReference type="GO" id="GO:0001669">
    <property type="term" value="C:acrosomal vesicle"/>
    <property type="evidence" value="ECO:0007669"/>
    <property type="project" value="UniProtKB-SubCell"/>
</dbReference>
<reference evidence="7" key="1">
    <citation type="submission" date="2021-07" db="EMBL/GenBank/DDBJ databases">
        <authorList>
            <person name="Catto M.A."/>
            <person name="Jacobson A."/>
            <person name="Kennedy G."/>
            <person name="Labadie P."/>
            <person name="Hunt B.G."/>
            <person name="Srinivasan R."/>
        </authorList>
    </citation>
    <scope>NUCLEOTIDE SEQUENCE</scope>
    <source>
        <strain evidence="7">PL_HMW_Pooled</strain>
        <tissue evidence="7">Head</tissue>
    </source>
</reference>
<dbReference type="Proteomes" id="UP001219518">
    <property type="component" value="Unassembled WGS sequence"/>
</dbReference>
<comment type="caution">
    <text evidence="7">The sequence shown here is derived from an EMBL/GenBank/DDBJ whole genome shotgun (WGS) entry which is preliminary data.</text>
</comment>
<evidence type="ECO:0000313" key="8">
    <source>
        <dbReference type="Proteomes" id="UP001219518"/>
    </source>
</evidence>
<dbReference type="SUPFAM" id="SSF82185">
    <property type="entry name" value="Histone H3 K4-specific methyltransferase SET7/9 N-terminal domain"/>
    <property type="match status" value="2"/>
</dbReference>
<keyword evidence="2" id="KW-0677">Repeat</keyword>
<protein>
    <recommendedName>
        <fullName evidence="4">MORN repeat-containing protein 3</fullName>
    </recommendedName>
</protein>
<dbReference type="Gene3D" id="2.20.110.10">
    <property type="entry name" value="Histone H3 K4-specific methyltransferase SET7/9 N-terminal domain"/>
    <property type="match status" value="3"/>
</dbReference>
<sequence length="242" mass="27389">MPFLKRFKACPDWKRKEQITYKSGSRHTVYFLNGDRHVGDWLNNRREGKGAEFTRNGYLYEGDFSDELRHGHGVLSRRQEDGSLLLVYSGEWRHGKRHGWGMGRGPDGAWYEGCWKAGRRTGEGRMWFPDGAFYHGEWLHDKFHGHGILVQPNGNCFEGEFHGGLKHGRGCLFHADVGLVQEGVWDEDVCVSSTLRPSSDSDSATKIPPNELVNPDAVAEESQQEALQRVRSKSAQNNGSES</sequence>
<dbReference type="PANTHER" id="PTHR46511:SF1">
    <property type="entry name" value="MORN REPEAT-CONTAINING PROTEIN 3"/>
    <property type="match status" value="1"/>
</dbReference>
<evidence type="ECO:0000256" key="3">
    <source>
        <dbReference type="ARBA" id="ARBA00023329"/>
    </source>
</evidence>
<dbReference type="AlphaFoldDB" id="A0AAE1HU41"/>
<proteinExistence type="predicted"/>
<dbReference type="InterPro" id="IPR003409">
    <property type="entry name" value="MORN"/>
</dbReference>
<feature type="compositionally biased region" description="Polar residues" evidence="6">
    <location>
        <begin position="233"/>
        <end position="242"/>
    </location>
</feature>
<comment type="function">
    <text evidence="5">Assembles a suppression complex (suppresome) by tethering SIRT1 and MDM2 to regulate composite modifications of p53/TP53. Confers both deacetylation-mediated functional inactivation, by SIRT1, and ubiquitination-dependent degradation, by MDM2, of p53/TP53, promoting a proliferative and cell survival behaviors. May play a role in the regulation of spermatogenesis.</text>
</comment>
<reference evidence="7" key="2">
    <citation type="journal article" date="2023" name="BMC Genomics">
        <title>Pest status, molecular evolution, and epigenetic factors derived from the genome assembly of Frankliniella fusca, a thysanopteran phytovirus vector.</title>
        <authorList>
            <person name="Catto M.A."/>
            <person name="Labadie P.E."/>
            <person name="Jacobson A.L."/>
            <person name="Kennedy G.G."/>
            <person name="Srinivasan R."/>
            <person name="Hunt B.G."/>
        </authorList>
    </citation>
    <scope>NUCLEOTIDE SEQUENCE</scope>
    <source>
        <strain evidence="7">PL_HMW_Pooled</strain>
    </source>
</reference>